<dbReference type="Proteomes" id="UP000181909">
    <property type="component" value="Unassembled WGS sequence"/>
</dbReference>
<dbReference type="RefSeq" id="WP_072488714.1">
    <property type="nucleotide sequence ID" value="NZ_CP108278.1"/>
</dbReference>
<gene>
    <name evidence="1" type="ORF">SAMN02787144_102865</name>
</gene>
<proteinExistence type="predicted"/>
<sequence length="73" mass="8149">MFKMIEALGSNVLERFVPRIDASAAAQDCWTEWKCVIGTSGCNATDHTWWQTRTACSSGSTTAWKFHSCSNCR</sequence>
<dbReference type="AlphaFoldDB" id="A0A1K2F3M1"/>
<dbReference type="OrthoDB" id="4333478at2"/>
<evidence type="ECO:0000313" key="1">
    <source>
        <dbReference type="EMBL" id="SFY41776.1"/>
    </source>
</evidence>
<protein>
    <submittedName>
        <fullName evidence="1">Uncharacterized protein</fullName>
    </submittedName>
</protein>
<dbReference type="EMBL" id="FPJO01000028">
    <property type="protein sequence ID" value="SFY41776.1"/>
    <property type="molecule type" value="Genomic_DNA"/>
</dbReference>
<evidence type="ECO:0000313" key="2">
    <source>
        <dbReference type="Proteomes" id="UP000181909"/>
    </source>
</evidence>
<name>A0A1K2F3M1_STRAR</name>
<dbReference type="STRING" id="1893.SAMN02787144_102865"/>
<reference evidence="1 2" key="1">
    <citation type="submission" date="2016-11" db="EMBL/GenBank/DDBJ databases">
        <authorList>
            <person name="Jaros S."/>
            <person name="Januszkiewicz K."/>
            <person name="Wedrychowicz H."/>
        </authorList>
    </citation>
    <scope>NUCLEOTIDE SEQUENCE [LARGE SCALE GENOMIC DNA]</scope>
    <source>
        <strain evidence="1 2">OK807</strain>
    </source>
</reference>
<accession>A0A1K2F3M1</accession>
<organism evidence="1 2">
    <name type="scientific">Streptomyces atratus</name>
    <dbReference type="NCBI Taxonomy" id="1893"/>
    <lineage>
        <taxon>Bacteria</taxon>
        <taxon>Bacillati</taxon>
        <taxon>Actinomycetota</taxon>
        <taxon>Actinomycetes</taxon>
        <taxon>Kitasatosporales</taxon>
        <taxon>Streptomycetaceae</taxon>
        <taxon>Streptomyces</taxon>
    </lineage>
</organism>